<evidence type="ECO:0000256" key="6">
    <source>
        <dbReference type="ARBA" id="ARBA00022692"/>
    </source>
</evidence>
<dbReference type="GO" id="GO:0005886">
    <property type="term" value="C:plasma membrane"/>
    <property type="evidence" value="ECO:0007669"/>
    <property type="project" value="UniProtKB-SubCell"/>
</dbReference>
<evidence type="ECO:0000256" key="4">
    <source>
        <dbReference type="ARBA" id="ARBA00022427"/>
    </source>
</evidence>
<keyword evidence="9 10" id="KW-0472">Membrane</keyword>
<accession>A0A670YG65</accession>
<reference evidence="11" key="1">
    <citation type="submission" date="2025-08" db="UniProtKB">
        <authorList>
            <consortium name="Ensembl"/>
        </authorList>
    </citation>
    <scope>IDENTIFICATION</scope>
</reference>
<feature type="transmembrane region" description="Helical" evidence="10">
    <location>
        <begin position="12"/>
        <end position="35"/>
    </location>
</feature>
<feature type="transmembrane region" description="Helical" evidence="10">
    <location>
        <begin position="134"/>
        <end position="156"/>
    </location>
</feature>
<feature type="transmembrane region" description="Helical" evidence="10">
    <location>
        <begin position="189"/>
        <end position="211"/>
    </location>
</feature>
<comment type="similarity">
    <text evidence="3">Belongs to the claudin family.</text>
</comment>
<comment type="subcellular location">
    <subcellularLocation>
        <location evidence="1">Cell junction</location>
        <location evidence="1">Tight junction</location>
    </subcellularLocation>
    <subcellularLocation>
        <location evidence="2">Cell membrane</location>
        <topology evidence="2">Multi-pass membrane protein</topology>
    </subcellularLocation>
</comment>
<evidence type="ECO:0000256" key="10">
    <source>
        <dbReference type="SAM" id="Phobius"/>
    </source>
</evidence>
<evidence type="ECO:0000256" key="7">
    <source>
        <dbReference type="ARBA" id="ARBA00022949"/>
    </source>
</evidence>
<evidence type="ECO:0000256" key="5">
    <source>
        <dbReference type="ARBA" id="ARBA00022475"/>
    </source>
</evidence>
<dbReference type="AlphaFoldDB" id="A0A670YG65"/>
<dbReference type="PANTHER" id="PTHR12002">
    <property type="entry name" value="CLAUDIN"/>
    <property type="match status" value="1"/>
</dbReference>
<name>A0A670YG65_PSETE</name>
<evidence type="ECO:0000256" key="2">
    <source>
        <dbReference type="ARBA" id="ARBA00004651"/>
    </source>
</evidence>
<keyword evidence="6 10" id="KW-0812">Transmembrane</keyword>
<evidence type="ECO:0000256" key="9">
    <source>
        <dbReference type="ARBA" id="ARBA00023136"/>
    </source>
</evidence>
<dbReference type="GO" id="GO:0005198">
    <property type="term" value="F:structural molecule activity"/>
    <property type="evidence" value="ECO:0007669"/>
    <property type="project" value="InterPro"/>
</dbReference>
<dbReference type="InterPro" id="IPR004031">
    <property type="entry name" value="PMP22/EMP/MP20/Claudin"/>
</dbReference>
<dbReference type="GeneTree" id="ENSGT00390000005717"/>
<dbReference type="Gene3D" id="1.20.140.150">
    <property type="match status" value="1"/>
</dbReference>
<keyword evidence="7" id="KW-0965">Cell junction</keyword>
<evidence type="ECO:0000256" key="1">
    <source>
        <dbReference type="ARBA" id="ARBA00004435"/>
    </source>
</evidence>
<proteinExistence type="inferred from homology"/>
<protein>
    <submittedName>
        <fullName evidence="11">Uncharacterized protein</fullName>
    </submittedName>
</protein>
<feature type="transmembrane region" description="Helical" evidence="10">
    <location>
        <begin position="101"/>
        <end position="122"/>
    </location>
</feature>
<evidence type="ECO:0000256" key="3">
    <source>
        <dbReference type="ARBA" id="ARBA00008295"/>
    </source>
</evidence>
<dbReference type="PRINTS" id="PR01077">
    <property type="entry name" value="CLAUDIN"/>
</dbReference>
<dbReference type="InterPro" id="IPR006187">
    <property type="entry name" value="Claudin"/>
</dbReference>
<keyword evidence="4" id="KW-0796">Tight junction</keyword>
<evidence type="ECO:0000313" key="12">
    <source>
        <dbReference type="Proteomes" id="UP000472273"/>
    </source>
</evidence>
<reference evidence="11" key="2">
    <citation type="submission" date="2025-09" db="UniProtKB">
        <authorList>
            <consortium name="Ensembl"/>
        </authorList>
    </citation>
    <scope>IDENTIFICATION</scope>
</reference>
<dbReference type="GO" id="GO:0005923">
    <property type="term" value="C:bicellular tight junction"/>
    <property type="evidence" value="ECO:0007669"/>
    <property type="project" value="UniProtKB-SubCell"/>
</dbReference>
<keyword evidence="5" id="KW-1003">Cell membrane</keyword>
<evidence type="ECO:0000256" key="8">
    <source>
        <dbReference type="ARBA" id="ARBA00022989"/>
    </source>
</evidence>
<dbReference type="Ensembl" id="ENSPTXT00000008771.1">
    <property type="protein sequence ID" value="ENSPTXP00000008477.1"/>
    <property type="gene ID" value="ENSPTXG00000006129.1"/>
</dbReference>
<dbReference type="Proteomes" id="UP000472273">
    <property type="component" value="Unplaced"/>
</dbReference>
<keyword evidence="8 10" id="KW-1133">Transmembrane helix</keyword>
<evidence type="ECO:0000313" key="11">
    <source>
        <dbReference type="Ensembl" id="ENSPTXP00000008477.1"/>
    </source>
</evidence>
<dbReference type="OMA" id="HVGIWKI"/>
<keyword evidence="12" id="KW-1185">Reference proteome</keyword>
<sequence length="227" mass="25806">MSSVTSEEQAPLEAMYTLQLIGFSAGAVGCILLPITVHHSDWRLWSIQKSSYYVDGVTRLGIWKICFPPKAMEADKYKLHCCHDFDLFEKFFPIEMKLGQISMFIGSLLAFWGLLFAFLIPWNSFFQKHIQTRWLAFIGGTFFVISSFCVFVPISWTVCSVFKNESITFPPSFHLPSRPFVQNIGGAVYLGYMSGILLFVSGLSIIFQVVLMKKMSITFRSNRISSV</sequence>
<organism evidence="11 12">
    <name type="scientific">Pseudonaja textilis</name>
    <name type="common">Eastern brown snake</name>
    <dbReference type="NCBI Taxonomy" id="8673"/>
    <lineage>
        <taxon>Eukaryota</taxon>
        <taxon>Metazoa</taxon>
        <taxon>Chordata</taxon>
        <taxon>Craniata</taxon>
        <taxon>Vertebrata</taxon>
        <taxon>Euteleostomi</taxon>
        <taxon>Lepidosauria</taxon>
        <taxon>Squamata</taxon>
        <taxon>Bifurcata</taxon>
        <taxon>Unidentata</taxon>
        <taxon>Episquamata</taxon>
        <taxon>Toxicofera</taxon>
        <taxon>Serpentes</taxon>
        <taxon>Colubroidea</taxon>
        <taxon>Elapidae</taxon>
        <taxon>Hydrophiinae</taxon>
        <taxon>Pseudonaja</taxon>
    </lineage>
</organism>
<dbReference type="Pfam" id="PF13903">
    <property type="entry name" value="Claudin_2"/>
    <property type="match status" value="1"/>
</dbReference>